<gene>
    <name evidence="1" type="ORF">H6P81_015559</name>
</gene>
<proteinExistence type="predicted"/>
<comment type="caution">
    <text evidence="1">The sequence shown here is derived from an EMBL/GenBank/DDBJ whole genome shotgun (WGS) entry which is preliminary data.</text>
</comment>
<dbReference type="SUPFAM" id="SSF53335">
    <property type="entry name" value="S-adenosyl-L-methionine-dependent methyltransferases"/>
    <property type="match status" value="1"/>
</dbReference>
<dbReference type="PANTHER" id="PTHR14614:SF132">
    <property type="entry name" value="PROTEIN-LYSINE METHYLTRANSFERASE C42C1.13"/>
    <property type="match status" value="1"/>
</dbReference>
<dbReference type="PANTHER" id="PTHR14614">
    <property type="entry name" value="HEPATOCELLULAR CARCINOMA-ASSOCIATED ANTIGEN"/>
    <property type="match status" value="1"/>
</dbReference>
<dbReference type="AlphaFoldDB" id="A0AAV7E7Q7"/>
<evidence type="ECO:0000313" key="2">
    <source>
        <dbReference type="Proteomes" id="UP000825729"/>
    </source>
</evidence>
<protein>
    <submittedName>
        <fullName evidence="1">Uncharacterized protein</fullName>
    </submittedName>
</protein>
<dbReference type="EMBL" id="JAINDJ010000006">
    <property type="protein sequence ID" value="KAG9444219.1"/>
    <property type="molecule type" value="Genomic_DNA"/>
</dbReference>
<dbReference type="Proteomes" id="UP000825729">
    <property type="component" value="Unassembled WGS sequence"/>
</dbReference>
<organism evidence="1 2">
    <name type="scientific">Aristolochia fimbriata</name>
    <name type="common">White veined hardy Dutchman's pipe vine</name>
    <dbReference type="NCBI Taxonomy" id="158543"/>
    <lineage>
        <taxon>Eukaryota</taxon>
        <taxon>Viridiplantae</taxon>
        <taxon>Streptophyta</taxon>
        <taxon>Embryophyta</taxon>
        <taxon>Tracheophyta</taxon>
        <taxon>Spermatophyta</taxon>
        <taxon>Magnoliopsida</taxon>
        <taxon>Magnoliidae</taxon>
        <taxon>Piperales</taxon>
        <taxon>Aristolochiaceae</taxon>
        <taxon>Aristolochia</taxon>
    </lineage>
</organism>
<evidence type="ECO:0000313" key="1">
    <source>
        <dbReference type="EMBL" id="KAG9444219.1"/>
    </source>
</evidence>
<dbReference type="Pfam" id="PF10294">
    <property type="entry name" value="Methyltransf_16"/>
    <property type="match status" value="1"/>
</dbReference>
<dbReference type="InterPro" id="IPR019410">
    <property type="entry name" value="Methyltransf_16"/>
</dbReference>
<keyword evidence="2" id="KW-1185">Reference proteome</keyword>
<sequence>MAHVAGLETETRETGTSTTNLEELHKLASINSKVAIRQLPSQGLSFQLWPAASTFVSLFDGYKQQPKESPLFPVLSSISTNPIRILELGSGTGLAGIAAAALLGAHVTLSDLPHVLPNLQFNAEANAGVVSASEGGDIRVQALRWGEAQDVASLGRYDLVMAADVVYHDHLFEPLLQTLSWLLLRGGSCGSFLMAHLRRWKKDSVFFGKARKLFKIDVIHSDPPLPGARIGVTMLSWIPSSLQEMLKGTGTGV</sequence>
<accession>A0AAV7E7Q7</accession>
<dbReference type="Gene3D" id="3.40.50.150">
    <property type="entry name" value="Vaccinia Virus protein VP39"/>
    <property type="match status" value="1"/>
</dbReference>
<dbReference type="InterPro" id="IPR029063">
    <property type="entry name" value="SAM-dependent_MTases_sf"/>
</dbReference>
<reference evidence="1 2" key="1">
    <citation type="submission" date="2021-07" db="EMBL/GenBank/DDBJ databases">
        <title>The Aristolochia fimbriata genome: insights into angiosperm evolution, floral development and chemical biosynthesis.</title>
        <authorList>
            <person name="Jiao Y."/>
        </authorList>
    </citation>
    <scope>NUCLEOTIDE SEQUENCE [LARGE SCALE GENOMIC DNA]</scope>
    <source>
        <strain evidence="1">IBCAS-2021</strain>
        <tissue evidence="1">Leaf</tissue>
    </source>
</reference>
<name>A0AAV7E7Q7_ARIFI</name>